<name>A0A6M0H6Z7_9CLOT</name>
<evidence type="ECO:0000313" key="4">
    <source>
        <dbReference type="EMBL" id="NEU06074.1"/>
    </source>
</evidence>
<dbReference type="Pfam" id="PF20299">
    <property type="entry name" value="NARF"/>
    <property type="match status" value="1"/>
</dbReference>
<dbReference type="InterPro" id="IPR046877">
    <property type="entry name" value="NARF"/>
</dbReference>
<organism evidence="4 5">
    <name type="scientific">Clostridium senegalense</name>
    <dbReference type="NCBI Taxonomy" id="1465809"/>
    <lineage>
        <taxon>Bacteria</taxon>
        <taxon>Bacillati</taxon>
        <taxon>Bacillota</taxon>
        <taxon>Clostridia</taxon>
        <taxon>Eubacteriales</taxon>
        <taxon>Clostridiaceae</taxon>
        <taxon>Clostridium</taxon>
    </lineage>
</organism>
<evidence type="ECO:0000313" key="5">
    <source>
        <dbReference type="Proteomes" id="UP000481872"/>
    </source>
</evidence>
<gene>
    <name evidence="4" type="ORF">G3M99_14670</name>
</gene>
<dbReference type="Proteomes" id="UP000481872">
    <property type="component" value="Unassembled WGS sequence"/>
</dbReference>
<keyword evidence="2" id="KW-0472">Membrane</keyword>
<reference evidence="4 5" key="1">
    <citation type="submission" date="2020-02" db="EMBL/GenBank/DDBJ databases">
        <title>Genome assembly of a novel Clostridium senegalense strain.</title>
        <authorList>
            <person name="Gupta T.B."/>
            <person name="Jauregui R."/>
            <person name="Maclean P."/>
            <person name="Nawarathana A."/>
            <person name="Brightwell G."/>
        </authorList>
    </citation>
    <scope>NUCLEOTIDE SEQUENCE [LARGE SCALE GENOMIC DNA]</scope>
    <source>
        <strain evidence="4 5">AGRFS4</strain>
    </source>
</reference>
<sequence length="292" mass="34353">MRKICKKLILILVFFNIFYILNCGINNKIVYAVPNSINETMSKEEIMEKYYELKKDNQELIENYNKLYSEWSSKKDNIDNRVDKIEVIGASIFLILTILGVSVYQIIKGIDNKIKLVVKNEVNNKVPLVVENEVINKVPKEVERKIGDEINHIEKMVEECKREEKLKEEKNILIISKNKEEEKLLKDSNLLSQFKEPKMKILEDKIDDLNQYDVILFNDINGYLEDSEMNRIVNISINTNLVYFYFTKTKKRFESKKPDSTNFANINTTFVGNLLDLMKYQDDVLKNNKINN</sequence>
<evidence type="ECO:0000256" key="1">
    <source>
        <dbReference type="SAM" id="Coils"/>
    </source>
</evidence>
<keyword evidence="2" id="KW-1133">Transmembrane helix</keyword>
<comment type="caution">
    <text evidence="4">The sequence shown here is derived from an EMBL/GenBank/DDBJ whole genome shotgun (WGS) entry which is preliminary data.</text>
</comment>
<feature type="coiled-coil region" evidence="1">
    <location>
        <begin position="150"/>
        <end position="183"/>
    </location>
</feature>
<keyword evidence="1" id="KW-0175">Coiled coil</keyword>
<keyword evidence="2" id="KW-0812">Transmembrane</keyword>
<protein>
    <recommendedName>
        <fullName evidence="3">Nucleotidyltransferase-Associated Rossmannoid Fold domain-containing protein</fullName>
    </recommendedName>
</protein>
<keyword evidence="5" id="KW-1185">Reference proteome</keyword>
<evidence type="ECO:0000259" key="3">
    <source>
        <dbReference type="Pfam" id="PF20299"/>
    </source>
</evidence>
<evidence type="ECO:0000256" key="2">
    <source>
        <dbReference type="SAM" id="Phobius"/>
    </source>
</evidence>
<feature type="transmembrane region" description="Helical" evidence="2">
    <location>
        <begin position="87"/>
        <end position="107"/>
    </location>
</feature>
<proteinExistence type="predicted"/>
<feature type="coiled-coil region" evidence="1">
    <location>
        <begin position="43"/>
        <end position="70"/>
    </location>
</feature>
<feature type="domain" description="Nucleotidyltransferase-Associated Rossmannoid Fold" evidence="3">
    <location>
        <begin position="169"/>
        <end position="282"/>
    </location>
</feature>
<dbReference type="AlphaFoldDB" id="A0A6M0H6Z7"/>
<feature type="transmembrane region" description="Helical" evidence="2">
    <location>
        <begin position="9"/>
        <end position="33"/>
    </location>
</feature>
<dbReference type="RefSeq" id="WP_199870630.1">
    <property type="nucleotide sequence ID" value="NZ_JAAGPU010000032.1"/>
</dbReference>
<dbReference type="EMBL" id="JAAGPU010000032">
    <property type="protein sequence ID" value="NEU06074.1"/>
    <property type="molecule type" value="Genomic_DNA"/>
</dbReference>
<accession>A0A6M0H6Z7</accession>